<dbReference type="GO" id="GO:0055085">
    <property type="term" value="P:transmembrane transport"/>
    <property type="evidence" value="ECO:0007669"/>
    <property type="project" value="InterPro"/>
</dbReference>
<evidence type="ECO:0000313" key="8">
    <source>
        <dbReference type="Proteomes" id="UP000703661"/>
    </source>
</evidence>
<name>A0A9P6MT64_9FUNG</name>
<comment type="subcellular location">
    <subcellularLocation>
        <location evidence="1">Membrane</location>
        <topology evidence="1">Multi-pass membrane protein</topology>
    </subcellularLocation>
</comment>
<dbReference type="Pfam" id="PF03547">
    <property type="entry name" value="Mem_trans"/>
    <property type="match status" value="1"/>
</dbReference>
<sequence>MALIQSLAMSAAGSRLLRDGNDTMEQVAARGISYILFYAIFGNLVRWSYGFSLLVPKDAEEQTVVQENQVTEYIREQTQPADGVLVNVDEPQPILPEHVAAASSASSMRTLGDESDEADEEEPISGHDHSNFFRSAHKSKSQKLSTHMQQLSPSAVRPTREFQTLLSSYQRRRRNSRHRRRSARSLIKQKASTAFDRIRQVLTPPLLTAIIALVIGLIPALHKFFMGHDSKFYSFIIHPIENCGAAAIPMILLCLGAQVVHFATASKSSNDSNSTILEGRGQPQRRRSFSTPSVFPHAHQVSESSSSDEDNQDQGWFRVQNPPKRNIYGRRGSSSSHFNPSSSTTTLFQSQLSDDDEITPLQSAFNGASELGLRGHRFKWLTPVVYSVTYLDDGPDIFADVGAHIRVTYCNQYDPALSDQRIFRE</sequence>
<dbReference type="PANTHER" id="PTHR31794">
    <property type="entry name" value="AUXIN EFFLUX TRANSPORTER FAMILY PROTEIN (EUROFUNG)"/>
    <property type="match status" value="1"/>
</dbReference>
<evidence type="ECO:0000256" key="6">
    <source>
        <dbReference type="SAM" id="Phobius"/>
    </source>
</evidence>
<feature type="compositionally biased region" description="Acidic residues" evidence="5">
    <location>
        <begin position="113"/>
        <end position="123"/>
    </location>
</feature>
<protein>
    <submittedName>
        <fullName evidence="7">Uncharacterized protein</fullName>
    </submittedName>
</protein>
<dbReference type="AlphaFoldDB" id="A0A9P6MT64"/>
<evidence type="ECO:0000256" key="1">
    <source>
        <dbReference type="ARBA" id="ARBA00004141"/>
    </source>
</evidence>
<feature type="transmembrane region" description="Helical" evidence="6">
    <location>
        <begin position="28"/>
        <end position="47"/>
    </location>
</feature>
<gene>
    <name evidence="7" type="ORF">BGZ80_000593</name>
</gene>
<dbReference type="InterPro" id="IPR004776">
    <property type="entry name" value="Mem_transp_PIN-like"/>
</dbReference>
<feature type="transmembrane region" description="Helical" evidence="6">
    <location>
        <begin position="206"/>
        <end position="225"/>
    </location>
</feature>
<comment type="caution">
    <text evidence="7">The sequence shown here is derived from an EMBL/GenBank/DDBJ whole genome shotgun (WGS) entry which is preliminary data.</text>
</comment>
<dbReference type="Proteomes" id="UP000703661">
    <property type="component" value="Unassembled WGS sequence"/>
</dbReference>
<dbReference type="GO" id="GO:0016020">
    <property type="term" value="C:membrane"/>
    <property type="evidence" value="ECO:0007669"/>
    <property type="project" value="UniProtKB-SubCell"/>
</dbReference>
<keyword evidence="3 6" id="KW-1133">Transmembrane helix</keyword>
<evidence type="ECO:0000256" key="5">
    <source>
        <dbReference type="SAM" id="MobiDB-lite"/>
    </source>
</evidence>
<feature type="transmembrane region" description="Helical" evidence="6">
    <location>
        <begin position="245"/>
        <end position="264"/>
    </location>
</feature>
<dbReference type="GO" id="GO:0005783">
    <property type="term" value="C:endoplasmic reticulum"/>
    <property type="evidence" value="ECO:0007669"/>
    <property type="project" value="TreeGrafter"/>
</dbReference>
<dbReference type="EMBL" id="JAAAID010001124">
    <property type="protein sequence ID" value="KAG0011567.1"/>
    <property type="molecule type" value="Genomic_DNA"/>
</dbReference>
<accession>A0A9P6MT64</accession>
<feature type="compositionally biased region" description="Low complexity" evidence="5">
    <location>
        <begin position="333"/>
        <end position="349"/>
    </location>
</feature>
<keyword evidence="4 6" id="KW-0472">Membrane</keyword>
<organism evidence="7 8">
    <name type="scientific">Entomortierella chlamydospora</name>
    <dbReference type="NCBI Taxonomy" id="101097"/>
    <lineage>
        <taxon>Eukaryota</taxon>
        <taxon>Fungi</taxon>
        <taxon>Fungi incertae sedis</taxon>
        <taxon>Mucoromycota</taxon>
        <taxon>Mortierellomycotina</taxon>
        <taxon>Mortierellomycetes</taxon>
        <taxon>Mortierellales</taxon>
        <taxon>Mortierellaceae</taxon>
        <taxon>Entomortierella</taxon>
    </lineage>
</organism>
<dbReference type="PANTHER" id="PTHR31794:SF2">
    <property type="entry name" value="AUXIN EFFLUX TRANSPORTER FAMILY PROTEIN (EUROFUNG)"/>
    <property type="match status" value="1"/>
</dbReference>
<evidence type="ECO:0000256" key="2">
    <source>
        <dbReference type="ARBA" id="ARBA00022692"/>
    </source>
</evidence>
<evidence type="ECO:0000256" key="4">
    <source>
        <dbReference type="ARBA" id="ARBA00023136"/>
    </source>
</evidence>
<evidence type="ECO:0000256" key="3">
    <source>
        <dbReference type="ARBA" id="ARBA00022989"/>
    </source>
</evidence>
<feature type="region of interest" description="Disordered" evidence="5">
    <location>
        <begin position="99"/>
        <end position="158"/>
    </location>
</feature>
<reference evidence="7" key="1">
    <citation type="journal article" date="2020" name="Fungal Divers.">
        <title>Resolving the Mortierellaceae phylogeny through synthesis of multi-gene phylogenetics and phylogenomics.</title>
        <authorList>
            <person name="Vandepol N."/>
            <person name="Liber J."/>
            <person name="Desiro A."/>
            <person name="Na H."/>
            <person name="Kennedy M."/>
            <person name="Barry K."/>
            <person name="Grigoriev I.V."/>
            <person name="Miller A.N."/>
            <person name="O'Donnell K."/>
            <person name="Stajich J.E."/>
            <person name="Bonito G."/>
        </authorList>
    </citation>
    <scope>NUCLEOTIDE SEQUENCE</scope>
    <source>
        <strain evidence="7">NRRL 2769</strain>
    </source>
</reference>
<keyword evidence="8" id="KW-1185">Reference proteome</keyword>
<keyword evidence="2 6" id="KW-0812">Transmembrane</keyword>
<proteinExistence type="predicted"/>
<feature type="region of interest" description="Disordered" evidence="5">
    <location>
        <begin position="268"/>
        <end position="349"/>
    </location>
</feature>
<evidence type="ECO:0000313" key="7">
    <source>
        <dbReference type="EMBL" id="KAG0011567.1"/>
    </source>
</evidence>
<feature type="compositionally biased region" description="Polar residues" evidence="5">
    <location>
        <begin position="142"/>
        <end position="153"/>
    </location>
</feature>